<keyword evidence="3" id="KW-1185">Reference proteome</keyword>
<name>A0ABT5Z1V8_9ACTN</name>
<dbReference type="RefSeq" id="WP_275816060.1">
    <property type="nucleotide sequence ID" value="NZ_BAAANM010000022.1"/>
</dbReference>
<feature type="compositionally biased region" description="Basic and acidic residues" evidence="1">
    <location>
        <begin position="1"/>
        <end position="11"/>
    </location>
</feature>
<accession>A0ABT5Z1V8</accession>
<protein>
    <submittedName>
        <fullName evidence="2">Uncharacterized protein</fullName>
    </submittedName>
</protein>
<dbReference type="Proteomes" id="UP001220022">
    <property type="component" value="Unassembled WGS sequence"/>
</dbReference>
<organism evidence="2 3">
    <name type="scientific">Streptantibioticus ferralitis</name>
    <dbReference type="NCBI Taxonomy" id="236510"/>
    <lineage>
        <taxon>Bacteria</taxon>
        <taxon>Bacillati</taxon>
        <taxon>Actinomycetota</taxon>
        <taxon>Actinomycetes</taxon>
        <taxon>Kitasatosporales</taxon>
        <taxon>Streptomycetaceae</taxon>
        <taxon>Streptantibioticus</taxon>
    </lineage>
</organism>
<evidence type="ECO:0000313" key="2">
    <source>
        <dbReference type="EMBL" id="MDF2257748.1"/>
    </source>
</evidence>
<gene>
    <name evidence="2" type="ORF">P2L57_19135</name>
</gene>
<proteinExistence type="predicted"/>
<reference evidence="2 3" key="1">
    <citation type="submission" date="2023-03" db="EMBL/GenBank/DDBJ databases">
        <title>Draft genome sequence of type strain Streptomyces ferralitis JCM 14344.</title>
        <authorList>
            <person name="Klaysubun C."/>
            <person name="Duangmal K."/>
        </authorList>
    </citation>
    <scope>NUCLEOTIDE SEQUENCE [LARGE SCALE GENOMIC DNA]</scope>
    <source>
        <strain evidence="2 3">JCM 14344</strain>
    </source>
</reference>
<evidence type="ECO:0000313" key="3">
    <source>
        <dbReference type="Proteomes" id="UP001220022"/>
    </source>
</evidence>
<feature type="region of interest" description="Disordered" evidence="1">
    <location>
        <begin position="1"/>
        <end position="28"/>
    </location>
</feature>
<comment type="caution">
    <text evidence="2">The sequence shown here is derived from an EMBL/GenBank/DDBJ whole genome shotgun (WGS) entry which is preliminary data.</text>
</comment>
<evidence type="ECO:0000256" key="1">
    <source>
        <dbReference type="SAM" id="MobiDB-lite"/>
    </source>
</evidence>
<sequence length="46" mass="5124">MNHSDAVRPPDSDQPPTPAAVTDFQGHRIRRRPVLDGLAIEYQRAA</sequence>
<dbReference type="EMBL" id="JARHTQ010000011">
    <property type="protein sequence ID" value="MDF2257748.1"/>
    <property type="molecule type" value="Genomic_DNA"/>
</dbReference>